<name>A0A075WJQ8_ARCFL</name>
<evidence type="ECO:0000256" key="2">
    <source>
        <dbReference type="SAM" id="Phobius"/>
    </source>
</evidence>
<accession>A0A075WJQ8</accession>
<dbReference type="AlphaFoldDB" id="A0A075WJQ8"/>
<keyword evidence="1" id="KW-0175">Coiled coil</keyword>
<organism evidence="3 4">
    <name type="scientific">Archaeoglobus fulgidus DSM 8774</name>
    <dbReference type="NCBI Taxonomy" id="1344584"/>
    <lineage>
        <taxon>Archaea</taxon>
        <taxon>Methanobacteriati</taxon>
        <taxon>Methanobacteriota</taxon>
        <taxon>Archaeoglobi</taxon>
        <taxon>Archaeoglobales</taxon>
        <taxon>Archaeoglobaceae</taxon>
        <taxon>Archaeoglobus</taxon>
    </lineage>
</organism>
<feature type="coiled-coil region" evidence="1">
    <location>
        <begin position="224"/>
        <end position="254"/>
    </location>
</feature>
<dbReference type="EMBL" id="CP006577">
    <property type="protein sequence ID" value="AIG97818.1"/>
    <property type="molecule type" value="Genomic_DNA"/>
</dbReference>
<dbReference type="HOGENOM" id="CLU_656578_0_0_2"/>
<evidence type="ECO:0000313" key="4">
    <source>
        <dbReference type="Proteomes" id="UP000028501"/>
    </source>
</evidence>
<dbReference type="KEGG" id="afg:AFULGI_00010350"/>
<proteinExistence type="predicted"/>
<reference evidence="3 4" key="1">
    <citation type="submission" date="2013-07" db="EMBL/GenBank/DDBJ databases">
        <title>Genome of Archaeoglobus fulgidus.</title>
        <authorList>
            <person name="Fiebig A."/>
            <person name="Birkeland N.-K."/>
        </authorList>
    </citation>
    <scope>NUCLEOTIDE SEQUENCE [LARGE SCALE GENOMIC DNA]</scope>
    <source>
        <strain evidence="3 4">DSM 8774</strain>
    </source>
</reference>
<dbReference type="Proteomes" id="UP000028501">
    <property type="component" value="Chromosome"/>
</dbReference>
<keyword evidence="2" id="KW-0472">Membrane</keyword>
<gene>
    <name evidence="3" type="ORF">AFULGI_00010350</name>
</gene>
<keyword evidence="2" id="KW-1133">Transmembrane helix</keyword>
<keyword evidence="2" id="KW-0812">Transmembrane</keyword>
<evidence type="ECO:0000313" key="3">
    <source>
        <dbReference type="EMBL" id="AIG97818.1"/>
    </source>
</evidence>
<feature type="transmembrane region" description="Helical" evidence="2">
    <location>
        <begin position="370"/>
        <end position="389"/>
    </location>
</feature>
<dbReference type="GeneID" id="24794546"/>
<sequence>MKKLMLIMLALAVLVAPVMALETLTKDNFDTPETQVTPEKDYYFPGDALTVEYRILPKTDEDMKLIGGEDYNTPRAYTFKTSLEDPHWTIAIRYNYGSAIKSEDFTGSKVKLDVYGLVIEGELKGVKYIEVNMTGKVPSVTSRLETIDVINVSIEDAEEDALPPLQIKVVNTQKFGEDIQKVRADADSLKSDLEAAGVQYNQSDFDEIYSLLDDAQSLVSQGKYLEADEKITQAEEKLNEIAAQADKLKAETERDYVEDLLNKAYLNLSVTEIALNKVAESKNYSTYVETYAELKSQYDSLKSQFDDANQMITDKKYSEAYEKLKELKPQVENLLSSIIELKTKIENEKPEEGGGLSLPTLQLSLPFSPLYLAAGVVVVVVAVVAALKLRGGRRKWDELR</sequence>
<protein>
    <submittedName>
        <fullName evidence="3">Uncharacterized protein</fullName>
    </submittedName>
</protein>
<evidence type="ECO:0000256" key="1">
    <source>
        <dbReference type="SAM" id="Coils"/>
    </source>
</evidence>
<dbReference type="RefSeq" id="WP_048095435.1">
    <property type="nucleotide sequence ID" value="NZ_CP006577.1"/>
</dbReference>